<dbReference type="AlphaFoldDB" id="A0A9W4T3D4"/>
<name>A0A9W4T3D4_9GLOM</name>
<evidence type="ECO:0000313" key="1">
    <source>
        <dbReference type="EMBL" id="CAI2191415.1"/>
    </source>
</evidence>
<dbReference type="EMBL" id="CAMKVN010007389">
    <property type="protein sequence ID" value="CAI2191415.1"/>
    <property type="molecule type" value="Genomic_DNA"/>
</dbReference>
<sequence length="55" mass="6317">QCNYHSKPKNSTIYTPPAVSQFIFELLKDKRDRDYLWNGVYPVVGIDLDPNSSAD</sequence>
<comment type="caution">
    <text evidence="1">The sequence shown here is derived from an EMBL/GenBank/DDBJ whole genome shotgun (WGS) entry which is preliminary data.</text>
</comment>
<feature type="non-terminal residue" evidence="1">
    <location>
        <position position="1"/>
    </location>
</feature>
<dbReference type="Proteomes" id="UP001153678">
    <property type="component" value="Unassembled WGS sequence"/>
</dbReference>
<evidence type="ECO:0000313" key="2">
    <source>
        <dbReference type="Proteomes" id="UP001153678"/>
    </source>
</evidence>
<gene>
    <name evidence="1" type="ORF">FWILDA_LOCUS15060</name>
</gene>
<proteinExistence type="predicted"/>
<reference evidence="1" key="1">
    <citation type="submission" date="2022-08" db="EMBL/GenBank/DDBJ databases">
        <authorList>
            <person name="Kallberg Y."/>
            <person name="Tangrot J."/>
            <person name="Rosling A."/>
        </authorList>
    </citation>
    <scope>NUCLEOTIDE SEQUENCE</scope>
    <source>
        <strain evidence="1">Wild A</strain>
    </source>
</reference>
<keyword evidence="2" id="KW-1185">Reference proteome</keyword>
<organism evidence="1 2">
    <name type="scientific">Funneliformis geosporum</name>
    <dbReference type="NCBI Taxonomy" id="1117311"/>
    <lineage>
        <taxon>Eukaryota</taxon>
        <taxon>Fungi</taxon>
        <taxon>Fungi incertae sedis</taxon>
        <taxon>Mucoromycota</taxon>
        <taxon>Glomeromycotina</taxon>
        <taxon>Glomeromycetes</taxon>
        <taxon>Glomerales</taxon>
        <taxon>Glomeraceae</taxon>
        <taxon>Funneliformis</taxon>
    </lineage>
</organism>
<protein>
    <submittedName>
        <fullName evidence="1">18610_t:CDS:1</fullName>
    </submittedName>
</protein>
<dbReference type="OrthoDB" id="10653043at2759"/>
<accession>A0A9W4T3D4</accession>